<evidence type="ECO:0000313" key="6">
    <source>
        <dbReference type="Proteomes" id="UP000532010"/>
    </source>
</evidence>
<dbReference type="GO" id="GO:0004518">
    <property type="term" value="F:nuclease activity"/>
    <property type="evidence" value="ECO:0007669"/>
    <property type="project" value="UniProtKB-KW"/>
</dbReference>
<reference evidence="5 6" key="1">
    <citation type="submission" date="2020-08" db="EMBL/GenBank/DDBJ databases">
        <title>The Agave Microbiome: Exploring the role of microbial communities in plant adaptations to desert environments.</title>
        <authorList>
            <person name="Partida-Martinez L.P."/>
        </authorList>
    </citation>
    <scope>NUCLEOTIDE SEQUENCE [LARGE SCALE GENOMIC DNA]</scope>
    <source>
        <strain evidence="5 6">AT3.9</strain>
    </source>
</reference>
<comment type="cofactor">
    <cofactor evidence="1">
        <name>Mg(2+)</name>
        <dbReference type="ChEBI" id="CHEBI:18420"/>
    </cofactor>
</comment>
<protein>
    <recommendedName>
        <fullName evidence="4">VRR-NUC domain-containing protein</fullName>
    </recommendedName>
</protein>
<accession>A0A7W4VI31</accession>
<keyword evidence="2" id="KW-0540">Nuclease</keyword>
<dbReference type="InterPro" id="IPR014883">
    <property type="entry name" value="VRR_NUC"/>
</dbReference>
<evidence type="ECO:0000256" key="2">
    <source>
        <dbReference type="ARBA" id="ARBA00022722"/>
    </source>
</evidence>
<dbReference type="RefSeq" id="WP_183447077.1">
    <property type="nucleotide sequence ID" value="NZ_JACHWB010000001.1"/>
</dbReference>
<evidence type="ECO:0000256" key="1">
    <source>
        <dbReference type="ARBA" id="ARBA00001946"/>
    </source>
</evidence>
<gene>
    <name evidence="5" type="ORF">FHR70_000660</name>
</gene>
<dbReference type="Pfam" id="PF08774">
    <property type="entry name" value="VRR_NUC"/>
    <property type="match status" value="1"/>
</dbReference>
<dbReference type="GO" id="GO:0003676">
    <property type="term" value="F:nucleic acid binding"/>
    <property type="evidence" value="ECO:0007669"/>
    <property type="project" value="InterPro"/>
</dbReference>
<evidence type="ECO:0000313" key="5">
    <source>
        <dbReference type="EMBL" id="MBB3017620.1"/>
    </source>
</evidence>
<organism evidence="5 6">
    <name type="scientific">Microvirga lupini</name>
    <dbReference type="NCBI Taxonomy" id="420324"/>
    <lineage>
        <taxon>Bacteria</taxon>
        <taxon>Pseudomonadati</taxon>
        <taxon>Pseudomonadota</taxon>
        <taxon>Alphaproteobacteria</taxon>
        <taxon>Hyphomicrobiales</taxon>
        <taxon>Methylobacteriaceae</taxon>
        <taxon>Microvirga</taxon>
    </lineage>
</organism>
<evidence type="ECO:0000256" key="3">
    <source>
        <dbReference type="ARBA" id="ARBA00022801"/>
    </source>
</evidence>
<keyword evidence="3" id="KW-0378">Hydrolase</keyword>
<dbReference type="AlphaFoldDB" id="A0A7W4VI31"/>
<keyword evidence="6" id="KW-1185">Reference proteome</keyword>
<feature type="domain" description="VRR-NUC" evidence="4">
    <location>
        <begin position="68"/>
        <end position="129"/>
    </location>
</feature>
<evidence type="ECO:0000259" key="4">
    <source>
        <dbReference type="Pfam" id="PF08774"/>
    </source>
</evidence>
<dbReference type="Proteomes" id="UP000532010">
    <property type="component" value="Unassembled WGS sequence"/>
</dbReference>
<dbReference type="EMBL" id="JACHWB010000001">
    <property type="protein sequence ID" value="MBB3017620.1"/>
    <property type="molecule type" value="Genomic_DNA"/>
</dbReference>
<dbReference type="InterPro" id="IPR011856">
    <property type="entry name" value="tRNA_endonuc-like_dom_sf"/>
</dbReference>
<dbReference type="Gene3D" id="3.40.1350.10">
    <property type="match status" value="1"/>
</dbReference>
<sequence>MASEGTTQRQIWLALGRVSRLFRLNTGRGWISNLGPNGVTRLQDGSVLVKAARSISLGLAMPNGDPVKGACDLPGWTTVEVTPEMVGKKIAVFTSVEAKASKGGRVSPDQKNWLDQVKAAGGIAGVANSPESAREIISEWAAQVGANL</sequence>
<dbReference type="GO" id="GO:0016788">
    <property type="term" value="F:hydrolase activity, acting on ester bonds"/>
    <property type="evidence" value="ECO:0007669"/>
    <property type="project" value="InterPro"/>
</dbReference>
<name>A0A7W4VI31_9HYPH</name>
<comment type="caution">
    <text evidence="5">The sequence shown here is derived from an EMBL/GenBank/DDBJ whole genome shotgun (WGS) entry which is preliminary data.</text>
</comment>
<proteinExistence type="predicted"/>